<gene>
    <name evidence="2" type="ORF">NT6N_04570</name>
</gene>
<accession>A0AAT9FHF8</accession>
<protein>
    <recommendedName>
        <fullName evidence="3">IrrE N-terminal-like domain-containing protein</fullName>
    </recommendedName>
</protein>
<evidence type="ECO:0000256" key="1">
    <source>
        <dbReference type="SAM" id="SignalP"/>
    </source>
</evidence>
<keyword evidence="1" id="KW-0732">Signal</keyword>
<dbReference type="KEGG" id="osu:NT6N_04570"/>
<name>A0AAT9FHF8_9BACT</name>
<reference evidence="2" key="1">
    <citation type="submission" date="2024-07" db="EMBL/GenBank/DDBJ databases">
        <title>Complete genome sequence of Verrucomicrobiaceae bacterium NT6N.</title>
        <authorList>
            <person name="Huang C."/>
            <person name="Takami H."/>
            <person name="Hamasaki K."/>
        </authorList>
    </citation>
    <scope>NUCLEOTIDE SEQUENCE</scope>
    <source>
        <strain evidence="2">NT6N</strain>
    </source>
</reference>
<proteinExistence type="predicted"/>
<feature type="chain" id="PRO_5043736811" description="IrrE N-terminal-like domain-containing protein" evidence="1">
    <location>
        <begin position="27"/>
        <end position="272"/>
    </location>
</feature>
<dbReference type="EMBL" id="AP026866">
    <property type="protein sequence ID" value="BDS05417.1"/>
    <property type="molecule type" value="Genomic_DNA"/>
</dbReference>
<feature type="signal peptide" evidence="1">
    <location>
        <begin position="1"/>
        <end position="26"/>
    </location>
</feature>
<sequence length="272" mass="31171">MRLGTKSKSAAAALSLLLGSSLVVGACDHEERLRVRVEATGFNASASDISKVLEYAGRPLWRNFKNYRVEPIMVIRGDNGPITLYKRNLKGEIIVMLDTNSTLWAQYSYQWAHELCHVLCGFRNDGHDNKWFEETICELASLYCMRAASKDWAANPPYPHWKSYAPHLKAYADKTMGKYEQIKAEDLDVFYQKHRDELRKSSTLRHHNGAMAAALLPLFEKNPNNWEALRYLNATPAKKGLSFKDFLAKWHNDAPEKHRKFITHIAQLYGVK</sequence>
<dbReference type="PROSITE" id="PS51257">
    <property type="entry name" value="PROKAR_LIPOPROTEIN"/>
    <property type="match status" value="1"/>
</dbReference>
<organism evidence="2">
    <name type="scientific">Oceaniferula spumae</name>
    <dbReference type="NCBI Taxonomy" id="2979115"/>
    <lineage>
        <taxon>Bacteria</taxon>
        <taxon>Pseudomonadati</taxon>
        <taxon>Verrucomicrobiota</taxon>
        <taxon>Verrucomicrobiia</taxon>
        <taxon>Verrucomicrobiales</taxon>
        <taxon>Verrucomicrobiaceae</taxon>
        <taxon>Oceaniferula</taxon>
    </lineage>
</organism>
<evidence type="ECO:0008006" key="3">
    <source>
        <dbReference type="Google" id="ProtNLM"/>
    </source>
</evidence>
<dbReference type="AlphaFoldDB" id="A0AAT9FHF8"/>
<evidence type="ECO:0000313" key="2">
    <source>
        <dbReference type="EMBL" id="BDS05417.1"/>
    </source>
</evidence>